<keyword evidence="2" id="KW-1185">Reference proteome</keyword>
<dbReference type="AlphaFoldDB" id="A0A3A9ZQK3"/>
<organism evidence="1 2">
    <name type="scientific">Micromonospora endolithica</name>
    <dbReference type="NCBI Taxonomy" id="230091"/>
    <lineage>
        <taxon>Bacteria</taxon>
        <taxon>Bacillati</taxon>
        <taxon>Actinomycetota</taxon>
        <taxon>Actinomycetes</taxon>
        <taxon>Micromonosporales</taxon>
        <taxon>Micromonosporaceae</taxon>
        <taxon>Micromonospora</taxon>
    </lineage>
</organism>
<name>A0A3A9ZQK3_9ACTN</name>
<protein>
    <submittedName>
        <fullName evidence="1">Uncharacterized protein</fullName>
    </submittedName>
</protein>
<comment type="caution">
    <text evidence="1">The sequence shown here is derived from an EMBL/GenBank/DDBJ whole genome shotgun (WGS) entry which is preliminary data.</text>
</comment>
<dbReference type="Proteomes" id="UP000281726">
    <property type="component" value="Unassembled WGS sequence"/>
</dbReference>
<gene>
    <name evidence="1" type="ORF">D7223_01935</name>
</gene>
<sequence>MGRSPWGETRDWRVCLERSQTAESRVDLGCERMWGVTLGVRVKTDGRTEIDADSYTADHTGSGVRSRRECV</sequence>
<proteinExistence type="predicted"/>
<evidence type="ECO:0000313" key="2">
    <source>
        <dbReference type="Proteomes" id="UP000281726"/>
    </source>
</evidence>
<dbReference type="EMBL" id="RBAK01000001">
    <property type="protein sequence ID" value="RKN50558.1"/>
    <property type="molecule type" value="Genomic_DNA"/>
</dbReference>
<accession>A0A3A9ZQK3</accession>
<reference evidence="1 2" key="1">
    <citation type="journal article" date="2004" name="Syst. Appl. Microbiol.">
        <title>Cryptoendolithic actinomycetes from antarctic sandstone rock samples: Micromonospora endolithica sp. nov. and two isolates related to Micromonospora coerulea Jensen 1932.</title>
        <authorList>
            <person name="Hirsch P."/>
            <person name="Mevs U."/>
            <person name="Kroppenstedt R.M."/>
            <person name="Schumann P."/>
            <person name="Stackebrandt E."/>
        </authorList>
    </citation>
    <scope>NUCLEOTIDE SEQUENCE [LARGE SCALE GENOMIC DNA]</scope>
    <source>
        <strain evidence="1 2">JCM 12677</strain>
    </source>
</reference>
<evidence type="ECO:0000313" key="1">
    <source>
        <dbReference type="EMBL" id="RKN50558.1"/>
    </source>
</evidence>